<evidence type="ECO:0000256" key="1">
    <source>
        <dbReference type="ARBA" id="ARBA00009477"/>
    </source>
</evidence>
<dbReference type="InterPro" id="IPR058627">
    <property type="entry name" value="MdtA-like_C"/>
</dbReference>
<evidence type="ECO:0000256" key="3">
    <source>
        <dbReference type="SAM" id="MobiDB-lite"/>
    </source>
</evidence>
<gene>
    <name evidence="8" type="primary">czcB</name>
    <name evidence="8" type="ordered locus">B5T_04086</name>
</gene>
<dbReference type="InterPro" id="IPR058647">
    <property type="entry name" value="BSH_CzcB-like"/>
</dbReference>
<dbReference type="HOGENOM" id="CLU_018816_13_0_6"/>
<dbReference type="Pfam" id="PF25973">
    <property type="entry name" value="BSH_CzcB"/>
    <property type="match status" value="1"/>
</dbReference>
<dbReference type="GO" id="GO:0030288">
    <property type="term" value="C:outer membrane-bounded periplasmic space"/>
    <property type="evidence" value="ECO:0007669"/>
    <property type="project" value="TreeGrafter"/>
</dbReference>
<keyword evidence="9" id="KW-1185">Reference proteome</keyword>
<dbReference type="GO" id="GO:0022857">
    <property type="term" value="F:transmembrane transporter activity"/>
    <property type="evidence" value="ECO:0007669"/>
    <property type="project" value="InterPro"/>
</dbReference>
<dbReference type="STRING" id="930169.B5T_04086"/>
<dbReference type="GO" id="GO:0060003">
    <property type="term" value="P:copper ion export"/>
    <property type="evidence" value="ECO:0007669"/>
    <property type="project" value="TreeGrafter"/>
</dbReference>
<dbReference type="EMBL" id="CP003466">
    <property type="protein sequence ID" value="AFT72347.1"/>
    <property type="molecule type" value="Genomic_DNA"/>
</dbReference>
<evidence type="ECO:0000256" key="2">
    <source>
        <dbReference type="ARBA" id="ARBA00022448"/>
    </source>
</evidence>
<name>K0CKT4_ALCDB</name>
<evidence type="ECO:0000313" key="8">
    <source>
        <dbReference type="EMBL" id="AFT72347.1"/>
    </source>
</evidence>
<evidence type="ECO:0000259" key="7">
    <source>
        <dbReference type="Pfam" id="PF25973"/>
    </source>
</evidence>
<evidence type="ECO:0000259" key="5">
    <source>
        <dbReference type="Pfam" id="PF25954"/>
    </source>
</evidence>
<feature type="region of interest" description="Disordered" evidence="3">
    <location>
        <begin position="29"/>
        <end position="55"/>
    </location>
</feature>
<dbReference type="GO" id="GO:0046914">
    <property type="term" value="F:transition metal ion binding"/>
    <property type="evidence" value="ECO:0007669"/>
    <property type="project" value="TreeGrafter"/>
</dbReference>
<feature type="domain" description="CusB-like beta-barrel" evidence="5">
    <location>
        <begin position="236"/>
        <end position="306"/>
    </location>
</feature>
<proteinExistence type="inferred from homology"/>
<evidence type="ECO:0000256" key="4">
    <source>
        <dbReference type="SAM" id="SignalP"/>
    </source>
</evidence>
<organism evidence="8 9">
    <name type="scientific">Alcanivorax dieselolei (strain DSM 16502 / CGMCC 1.3690 / MCCC 1A00001 / B-5)</name>
    <name type="common">Alloalcanivorax dieselolei</name>
    <dbReference type="NCBI Taxonomy" id="930169"/>
    <lineage>
        <taxon>Bacteria</taxon>
        <taxon>Pseudomonadati</taxon>
        <taxon>Pseudomonadota</taxon>
        <taxon>Gammaproteobacteria</taxon>
        <taxon>Oceanospirillales</taxon>
        <taxon>Alcanivoracaceae</taxon>
        <taxon>Alloalcanivorax</taxon>
    </lineage>
</organism>
<dbReference type="Gene3D" id="2.40.420.20">
    <property type="match status" value="1"/>
</dbReference>
<keyword evidence="4" id="KW-0732">Signal</keyword>
<dbReference type="PATRIC" id="fig|930169.3.peg.4049"/>
<dbReference type="SUPFAM" id="SSF111369">
    <property type="entry name" value="HlyD-like secretion proteins"/>
    <property type="match status" value="1"/>
</dbReference>
<reference evidence="8 9" key="1">
    <citation type="journal article" date="2012" name="J. Bacteriol.">
        <title>Complete genome sequence of Alcanivorax dieselolei type strain B5.</title>
        <authorList>
            <person name="Lai Q."/>
            <person name="Li W."/>
            <person name="Shao Z."/>
        </authorList>
    </citation>
    <scope>NUCLEOTIDE SEQUENCE [LARGE SCALE GENOMIC DNA]</scope>
    <source>
        <strain evidence="9">DSM 16502 / CGMCC 1.3690 / B-5</strain>
    </source>
</reference>
<feature type="compositionally biased region" description="Basic and acidic residues" evidence="3">
    <location>
        <begin position="29"/>
        <end position="44"/>
    </location>
</feature>
<dbReference type="RefSeq" id="WP_014996398.1">
    <property type="nucleotide sequence ID" value="NC_018691.1"/>
</dbReference>
<dbReference type="KEGG" id="adi:B5T_04086"/>
<feature type="signal peptide" evidence="4">
    <location>
        <begin position="1"/>
        <end position="24"/>
    </location>
</feature>
<comment type="similarity">
    <text evidence="1">Belongs to the membrane fusion protein (MFP) (TC 8.A.1) family.</text>
</comment>
<keyword evidence="2" id="KW-0813">Transport</keyword>
<evidence type="ECO:0000259" key="6">
    <source>
        <dbReference type="Pfam" id="PF25967"/>
    </source>
</evidence>
<dbReference type="Pfam" id="PF25954">
    <property type="entry name" value="Beta-barrel_RND_2"/>
    <property type="match status" value="1"/>
</dbReference>
<dbReference type="GO" id="GO:0016020">
    <property type="term" value="C:membrane"/>
    <property type="evidence" value="ECO:0007669"/>
    <property type="project" value="InterPro"/>
</dbReference>
<evidence type="ECO:0000313" key="9">
    <source>
        <dbReference type="Proteomes" id="UP000006286"/>
    </source>
</evidence>
<accession>K0CKT4</accession>
<dbReference type="Pfam" id="PF25967">
    <property type="entry name" value="RND-MFP_C"/>
    <property type="match status" value="1"/>
</dbReference>
<sequence length="389" mass="42020">MKNVITRKRVGLCLLLLAFSSVWADQGEGHDDGAGAAEHEHGQEESAGEANGHGDDLTLTEAQRRMLGLRVITLQSGAGATRSLRLPAEITSNLYRTWEVPVRVDSQVLSRSATLGQHLEKGDPVATLFSAEMATLQAELRAVSDEWRRVRSLGRATVGNQRYLDVQGRYQDLKARGRGYGLADADLADIEKGKGEAGVYTLRAPDTGLVLSDAFQQGQWLAAGSPLITLVDESELWAEAALPPQPGLRVDTGTPARVRVGETQVDGEVILSGHRLDPVTRTMEVRIRVPNENHLLHPGMFADVELVLPLPDNALVVPEEALTRGGDGDWQVFVEEEPGVYEAREVTPGQALDGARVVEGLPAGTRIVTRGAFFLASEQAKSGFDVHAH</sequence>
<feature type="chain" id="PRO_5003832281" evidence="4">
    <location>
        <begin position="25"/>
        <end position="389"/>
    </location>
</feature>
<dbReference type="InterPro" id="IPR051909">
    <property type="entry name" value="MFP_Cation_Efflux"/>
</dbReference>
<dbReference type="OrthoDB" id="9806939at2"/>
<dbReference type="eggNOG" id="COG0845">
    <property type="taxonomic scope" value="Bacteria"/>
</dbReference>
<dbReference type="GO" id="GO:0015679">
    <property type="term" value="P:plasma membrane copper ion transport"/>
    <property type="evidence" value="ECO:0007669"/>
    <property type="project" value="TreeGrafter"/>
</dbReference>
<dbReference type="NCBIfam" id="TIGR01730">
    <property type="entry name" value="RND_mfp"/>
    <property type="match status" value="1"/>
</dbReference>
<dbReference type="Proteomes" id="UP000006286">
    <property type="component" value="Chromosome"/>
</dbReference>
<feature type="domain" description="CzcB-like barrel-sandwich hybrid" evidence="7">
    <location>
        <begin position="97"/>
        <end position="232"/>
    </location>
</feature>
<dbReference type="PANTHER" id="PTHR30097">
    <property type="entry name" value="CATION EFFLUX SYSTEM PROTEIN CUSB"/>
    <property type="match status" value="1"/>
</dbReference>
<dbReference type="Gene3D" id="2.40.30.170">
    <property type="match status" value="1"/>
</dbReference>
<dbReference type="InterPro" id="IPR058792">
    <property type="entry name" value="Beta-barrel_RND_2"/>
</dbReference>
<dbReference type="InterPro" id="IPR006143">
    <property type="entry name" value="RND_pump_MFP"/>
</dbReference>
<dbReference type="PANTHER" id="PTHR30097:SF15">
    <property type="entry name" value="CATION EFFLUX SYSTEM PROTEIN CUSB"/>
    <property type="match status" value="1"/>
</dbReference>
<protein>
    <submittedName>
        <fullName evidence="8">Efflux transporter, RND family, MFP subunit</fullName>
    </submittedName>
</protein>
<feature type="domain" description="Multidrug resistance protein MdtA-like C-terminal permuted SH3" evidence="6">
    <location>
        <begin position="313"/>
        <end position="371"/>
    </location>
</feature>
<dbReference type="AlphaFoldDB" id="K0CKT4"/>